<reference evidence="2" key="1">
    <citation type="submission" date="2020-02" db="EMBL/GenBank/DDBJ databases">
        <authorList>
            <person name="Meier V. D."/>
        </authorList>
    </citation>
    <scope>NUCLEOTIDE SEQUENCE</scope>
    <source>
        <strain evidence="2">AVDCRST_MAG18</strain>
    </source>
</reference>
<feature type="region of interest" description="Disordered" evidence="1">
    <location>
        <begin position="1"/>
        <end position="42"/>
    </location>
</feature>
<accession>A0A6J4VJE2</accession>
<protein>
    <submittedName>
        <fullName evidence="2">Uncharacterized protein</fullName>
    </submittedName>
</protein>
<evidence type="ECO:0000313" key="2">
    <source>
        <dbReference type="EMBL" id="CAA9577664.1"/>
    </source>
</evidence>
<sequence length="42" mass="3951">MMEEAISAGECDILSGGDDVAAGPSGAPSQQSRASAGVASLG</sequence>
<proteinExistence type="predicted"/>
<organism evidence="2">
    <name type="scientific">uncultured Thermomicrobiales bacterium</name>
    <dbReference type="NCBI Taxonomy" id="1645740"/>
    <lineage>
        <taxon>Bacteria</taxon>
        <taxon>Pseudomonadati</taxon>
        <taxon>Thermomicrobiota</taxon>
        <taxon>Thermomicrobia</taxon>
        <taxon>Thermomicrobiales</taxon>
        <taxon>environmental samples</taxon>
    </lineage>
</organism>
<gene>
    <name evidence="2" type="ORF">AVDCRST_MAG18-2735</name>
</gene>
<dbReference type="AlphaFoldDB" id="A0A6J4VJE2"/>
<name>A0A6J4VJE2_9BACT</name>
<dbReference type="EMBL" id="CADCWN010000210">
    <property type="protein sequence ID" value="CAA9577664.1"/>
    <property type="molecule type" value="Genomic_DNA"/>
</dbReference>
<evidence type="ECO:0000256" key="1">
    <source>
        <dbReference type="SAM" id="MobiDB-lite"/>
    </source>
</evidence>